<feature type="non-terminal residue" evidence="1">
    <location>
        <position position="1"/>
    </location>
</feature>
<dbReference type="GO" id="GO:0016977">
    <property type="term" value="F:chitosanase activity"/>
    <property type="evidence" value="ECO:0007669"/>
    <property type="project" value="InterPro"/>
</dbReference>
<gene>
    <name evidence="1" type="ORF">GB882_16730</name>
</gene>
<dbReference type="GO" id="GO:0005975">
    <property type="term" value="P:carbohydrate metabolic process"/>
    <property type="evidence" value="ECO:0007669"/>
    <property type="project" value="InterPro"/>
</dbReference>
<keyword evidence="2" id="KW-1185">Reference proteome</keyword>
<dbReference type="InterPro" id="IPR000400">
    <property type="entry name" value="Glyco_hydro_46"/>
</dbReference>
<name>A0A7J9V0A7_9MICO</name>
<dbReference type="OrthoDB" id="5480482at2"/>
<dbReference type="Gene3D" id="3.30.386.10">
    <property type="entry name" value="Chitosanase, subunit A, domain 2"/>
    <property type="match status" value="1"/>
</dbReference>
<dbReference type="Proteomes" id="UP000429644">
    <property type="component" value="Unassembled WGS sequence"/>
</dbReference>
<dbReference type="PROSITE" id="PS60000">
    <property type="entry name" value="CHITOSANASE_46_80"/>
    <property type="match status" value="1"/>
</dbReference>
<evidence type="ECO:0000313" key="1">
    <source>
        <dbReference type="EMBL" id="MPV90321.1"/>
    </source>
</evidence>
<evidence type="ECO:0000313" key="2">
    <source>
        <dbReference type="Proteomes" id="UP000429644"/>
    </source>
</evidence>
<reference evidence="1 2" key="1">
    <citation type="submission" date="2019-10" db="EMBL/GenBank/DDBJ databases">
        <title>Georgenia wutianyii sp. nov. and Georgenia yuyongxinii sp. nov. isolated from plateau pika (Ochotona curzoniae) in the Qinghai-Tibet plateau of China.</title>
        <authorList>
            <person name="Tian Z."/>
        </authorList>
    </citation>
    <scope>NUCLEOTIDE SEQUENCE [LARGE SCALE GENOMIC DNA]</scope>
    <source>
        <strain evidence="1 2">JCM 15130</strain>
    </source>
</reference>
<dbReference type="SUPFAM" id="SSF53955">
    <property type="entry name" value="Lysozyme-like"/>
    <property type="match status" value="1"/>
</dbReference>
<dbReference type="Pfam" id="PF01374">
    <property type="entry name" value="Glyco_hydro_46"/>
    <property type="match status" value="1"/>
</dbReference>
<comment type="caution">
    <text evidence="1">The sequence shown here is derived from an EMBL/GenBank/DDBJ whole genome shotgun (WGS) entry which is preliminary data.</text>
</comment>
<accession>A0A7J9V0A7</accession>
<sequence length="239" mass="25455">MTSTAENSTLDWTTAYGYIEDIDDGRGYTGGLVGFCSGTADMLALVRRYAGRAPSNPLAPYLEALTAIVAAPYARRAKLSHRLLDPGFVPAWRAAANDPAFRQAQRDLRDQLYWAPALEAARADGAGALGLAIYYDVSVNHGPGEDRESFGGILRTARAARPTPAAGGDEARYLAAVVDARAAVLKEWGDLQPDGRVAAHRALLATGNLGLVPPVSWSMYGDRFTVPAWPAPPSEERGA</sequence>
<dbReference type="GO" id="GO:0005576">
    <property type="term" value="C:extracellular region"/>
    <property type="evidence" value="ECO:0007669"/>
    <property type="project" value="InterPro"/>
</dbReference>
<dbReference type="EMBL" id="WHPD01003599">
    <property type="protein sequence ID" value="MPV90321.1"/>
    <property type="molecule type" value="Genomic_DNA"/>
</dbReference>
<organism evidence="1 2">
    <name type="scientific">Georgenia ruanii</name>
    <dbReference type="NCBI Taxonomy" id="348442"/>
    <lineage>
        <taxon>Bacteria</taxon>
        <taxon>Bacillati</taxon>
        <taxon>Actinomycetota</taxon>
        <taxon>Actinomycetes</taxon>
        <taxon>Micrococcales</taxon>
        <taxon>Bogoriellaceae</taxon>
        <taxon>Georgenia</taxon>
    </lineage>
</organism>
<dbReference type="RefSeq" id="WP_152233116.1">
    <property type="nucleotide sequence ID" value="NZ_BAAAOT010000029.1"/>
</dbReference>
<proteinExistence type="predicted"/>
<protein>
    <submittedName>
        <fullName evidence="1">Chitosanase</fullName>
    </submittedName>
</protein>
<dbReference type="CDD" id="cd00978">
    <property type="entry name" value="chitosanase_GH46"/>
    <property type="match status" value="1"/>
</dbReference>
<dbReference type="InterPro" id="IPR023346">
    <property type="entry name" value="Lysozyme-like_dom_sf"/>
</dbReference>
<dbReference type="AlphaFoldDB" id="A0A7J9V0A7"/>
<dbReference type="InterPro" id="IPR023099">
    <property type="entry name" value="Glyco_hydro_46_N"/>
</dbReference>
<dbReference type="Gene3D" id="1.20.141.10">
    <property type="entry name" value="Chitosanase, subunit A, domain 1"/>
    <property type="match status" value="1"/>
</dbReference>